<dbReference type="EMBL" id="HBUF01051830">
    <property type="protein sequence ID" value="CAG6622115.1"/>
    <property type="molecule type" value="Transcribed_RNA"/>
</dbReference>
<proteinExistence type="predicted"/>
<organism evidence="1">
    <name type="scientific">Cacopsylla melanoneura</name>
    <dbReference type="NCBI Taxonomy" id="428564"/>
    <lineage>
        <taxon>Eukaryota</taxon>
        <taxon>Metazoa</taxon>
        <taxon>Ecdysozoa</taxon>
        <taxon>Arthropoda</taxon>
        <taxon>Hexapoda</taxon>
        <taxon>Insecta</taxon>
        <taxon>Pterygota</taxon>
        <taxon>Neoptera</taxon>
        <taxon>Paraneoptera</taxon>
        <taxon>Hemiptera</taxon>
        <taxon>Sternorrhyncha</taxon>
        <taxon>Psylloidea</taxon>
        <taxon>Psyllidae</taxon>
        <taxon>Psyllinae</taxon>
        <taxon>Cacopsylla</taxon>
    </lineage>
</organism>
<protein>
    <submittedName>
        <fullName evidence="1">Uncharacterized protein</fullName>
    </submittedName>
</protein>
<dbReference type="AlphaFoldDB" id="A0A8D8M4L2"/>
<evidence type="ECO:0000313" key="1">
    <source>
        <dbReference type="EMBL" id="CAG6622115.1"/>
    </source>
</evidence>
<dbReference type="EMBL" id="HBUF01051829">
    <property type="protein sequence ID" value="CAG6622114.1"/>
    <property type="molecule type" value="Transcribed_RNA"/>
</dbReference>
<reference evidence="1" key="1">
    <citation type="submission" date="2021-05" db="EMBL/GenBank/DDBJ databases">
        <authorList>
            <person name="Alioto T."/>
            <person name="Alioto T."/>
            <person name="Gomez Garrido J."/>
        </authorList>
    </citation>
    <scope>NUCLEOTIDE SEQUENCE</scope>
</reference>
<name>A0A8D8M4L2_9HEMI</name>
<sequence length="113" mass="12636">MISSLQNQKDIYGSIFDGQFLFAVLDLISCFGSCHDLTSFLVSGDDLISCFGSRHYLTSFLVSGDDLISGHHLFPVIEHLRRIRICQSDCCFPVQAFLYCLPGLVAFYAEKSL</sequence>
<accession>A0A8D8M4L2</accession>